<evidence type="ECO:0000259" key="9">
    <source>
        <dbReference type="Pfam" id="PF13231"/>
    </source>
</evidence>
<keyword evidence="6 8" id="KW-1133">Transmembrane helix</keyword>
<keyword evidence="2" id="KW-1003">Cell membrane</keyword>
<dbReference type="InterPro" id="IPR038731">
    <property type="entry name" value="RgtA/B/C-like"/>
</dbReference>
<dbReference type="GO" id="GO:0016757">
    <property type="term" value="F:glycosyltransferase activity"/>
    <property type="evidence" value="ECO:0007669"/>
    <property type="project" value="UniProtKB-KW"/>
</dbReference>
<evidence type="ECO:0000313" key="10">
    <source>
        <dbReference type="EMBL" id="MFE4107939.1"/>
    </source>
</evidence>
<reference evidence="10 11" key="1">
    <citation type="submission" date="2024-10" db="EMBL/GenBank/DDBJ databases">
        <authorList>
            <person name="Ratan Roy A."/>
            <person name="Morales Sandoval P.H."/>
            <person name="De Los Santos Villalobos S."/>
            <person name="Chakraborty S."/>
            <person name="Mukherjee J."/>
        </authorList>
    </citation>
    <scope>NUCLEOTIDE SEQUENCE [LARGE SCALE GENOMIC DNA]</scope>
    <source>
        <strain evidence="10 11">S1</strain>
    </source>
</reference>
<dbReference type="Proteomes" id="UP001600165">
    <property type="component" value="Unassembled WGS sequence"/>
</dbReference>
<keyword evidence="4 10" id="KW-0808">Transferase</keyword>
<evidence type="ECO:0000256" key="7">
    <source>
        <dbReference type="ARBA" id="ARBA00023136"/>
    </source>
</evidence>
<dbReference type="RefSeq" id="WP_377967146.1">
    <property type="nucleotide sequence ID" value="NZ_JBHZOL010000095.1"/>
</dbReference>
<comment type="caution">
    <text evidence="10">The sequence shown here is derived from an EMBL/GenBank/DDBJ whole genome shotgun (WGS) entry which is preliminary data.</text>
</comment>
<evidence type="ECO:0000256" key="6">
    <source>
        <dbReference type="ARBA" id="ARBA00022989"/>
    </source>
</evidence>
<feature type="transmembrane region" description="Helical" evidence="8">
    <location>
        <begin position="326"/>
        <end position="347"/>
    </location>
</feature>
<feature type="transmembrane region" description="Helical" evidence="8">
    <location>
        <begin position="175"/>
        <end position="196"/>
    </location>
</feature>
<comment type="subcellular location">
    <subcellularLocation>
        <location evidence="1">Cell membrane</location>
        <topology evidence="1">Multi-pass membrane protein</topology>
    </subcellularLocation>
</comment>
<feature type="transmembrane region" description="Helical" evidence="8">
    <location>
        <begin position="146"/>
        <end position="163"/>
    </location>
</feature>
<dbReference type="PANTHER" id="PTHR33908:SF11">
    <property type="entry name" value="MEMBRANE PROTEIN"/>
    <property type="match status" value="1"/>
</dbReference>
<proteinExistence type="predicted"/>
<gene>
    <name evidence="10" type="ORF">ACFVKH_16765</name>
</gene>
<feature type="domain" description="Glycosyltransferase RgtA/B/C/D-like" evidence="9">
    <location>
        <begin position="73"/>
        <end position="198"/>
    </location>
</feature>
<evidence type="ECO:0000256" key="4">
    <source>
        <dbReference type="ARBA" id="ARBA00022679"/>
    </source>
</evidence>
<feature type="transmembrane region" description="Helical" evidence="8">
    <location>
        <begin position="274"/>
        <end position="294"/>
    </location>
</feature>
<evidence type="ECO:0000313" key="11">
    <source>
        <dbReference type="Proteomes" id="UP001600165"/>
    </source>
</evidence>
<dbReference type="EMBL" id="JBHZOL010000095">
    <property type="protein sequence ID" value="MFE4107939.1"/>
    <property type="molecule type" value="Genomic_DNA"/>
</dbReference>
<keyword evidence="5 8" id="KW-0812">Transmembrane</keyword>
<dbReference type="PANTHER" id="PTHR33908">
    <property type="entry name" value="MANNOSYLTRANSFERASE YKCB-RELATED"/>
    <property type="match status" value="1"/>
</dbReference>
<dbReference type="EC" id="2.4.-.-" evidence="10"/>
<evidence type="ECO:0000256" key="1">
    <source>
        <dbReference type="ARBA" id="ARBA00004651"/>
    </source>
</evidence>
<feature type="transmembrane region" description="Helical" evidence="8">
    <location>
        <begin position="301"/>
        <end position="320"/>
    </location>
</feature>
<evidence type="ECO:0000256" key="2">
    <source>
        <dbReference type="ARBA" id="ARBA00022475"/>
    </source>
</evidence>
<dbReference type="InterPro" id="IPR050297">
    <property type="entry name" value="LipidA_mod_glycosyltrf_83"/>
</dbReference>
<evidence type="ECO:0000256" key="3">
    <source>
        <dbReference type="ARBA" id="ARBA00022676"/>
    </source>
</evidence>
<keyword evidence="3 10" id="KW-0328">Glycosyltransferase</keyword>
<organism evidence="10 11">
    <name type="scientific">Almyronema epifaneia S1</name>
    <dbReference type="NCBI Taxonomy" id="2991925"/>
    <lineage>
        <taxon>Bacteria</taxon>
        <taxon>Bacillati</taxon>
        <taxon>Cyanobacteriota</taxon>
        <taxon>Cyanophyceae</taxon>
        <taxon>Nodosilineales</taxon>
        <taxon>Nodosilineaceae</taxon>
        <taxon>Almyronema</taxon>
        <taxon>Almyronema epifaneia</taxon>
    </lineage>
</organism>
<feature type="transmembrane region" description="Helical" evidence="8">
    <location>
        <begin position="354"/>
        <end position="374"/>
    </location>
</feature>
<sequence>MTESEALPLAEQGNAGKLQRRLSLVFVLFGMAVRLAHYGSNRSLWIDESFLAANILNRSYGELLSRLDYEQVSPPLFLWLEKLCVQLLGNSEYSLRLLPLVASLVAMGLFYRLADRVSQGWVTPVAIALFAASPHVIYFAAEVKSYGVDIAIALVLFLALWAAQSPLSRQKSLQLGSLGAVCIWLSYPSVFMLAAMESVTLLQVPPKQLKTVLRDRAVMYGLWLSSFGAFYVLIIERTKTDLVDNWDSRFPNSWLDIGWIFDSLGRFFHEPLGFASYGDGAALIAFGLGGVWLYRRSHRLLAYLIAPLLVTLLAGYLHQYPFWERLVVFLVPFPLVLIAVGIVGLTAQLQRRRYGVGWVGLLMLILLVFTPVSAATQKLLHPEQFLFQHVRPVIEHIRANWQPSDRLFVFSKAKSQFIYYSQRYGFAAADYEVASFEARLPQLDEFNTESLAAYRVAMDRLLLELEPLRGQPRVWLLLARDRLGTAGALITDLDHHLGQRLDIVSAPESIGLLYDMR</sequence>
<protein>
    <submittedName>
        <fullName evidence="10">Glycosyltransferase family 39 protein</fullName>
        <ecNumber evidence="10">2.4.-.-</ecNumber>
    </submittedName>
</protein>
<name>A0ABW6IIV3_9CYAN</name>
<evidence type="ECO:0000256" key="8">
    <source>
        <dbReference type="SAM" id="Phobius"/>
    </source>
</evidence>
<keyword evidence="11" id="KW-1185">Reference proteome</keyword>
<dbReference type="Pfam" id="PF13231">
    <property type="entry name" value="PMT_2"/>
    <property type="match status" value="1"/>
</dbReference>
<accession>A0ABW6IIV3</accession>
<evidence type="ECO:0000256" key="5">
    <source>
        <dbReference type="ARBA" id="ARBA00022692"/>
    </source>
</evidence>
<keyword evidence="7 8" id="KW-0472">Membrane</keyword>
<feature type="transmembrane region" description="Helical" evidence="8">
    <location>
        <begin position="120"/>
        <end position="139"/>
    </location>
</feature>
<feature type="transmembrane region" description="Helical" evidence="8">
    <location>
        <begin position="217"/>
        <end position="235"/>
    </location>
</feature>